<name>A0AAW0WB52_CHEQU</name>
<dbReference type="AlphaFoldDB" id="A0AAW0WB52"/>
<reference evidence="1 2" key="1">
    <citation type="journal article" date="2024" name="BMC Genomics">
        <title>Genome assembly of redclaw crayfish (Cherax quadricarinatus) provides insights into its immune adaptation and hypoxia tolerance.</title>
        <authorList>
            <person name="Liu Z."/>
            <person name="Zheng J."/>
            <person name="Li H."/>
            <person name="Fang K."/>
            <person name="Wang S."/>
            <person name="He J."/>
            <person name="Zhou D."/>
            <person name="Weng S."/>
            <person name="Chi M."/>
            <person name="Gu Z."/>
            <person name="He J."/>
            <person name="Li F."/>
            <person name="Wang M."/>
        </authorList>
    </citation>
    <scope>NUCLEOTIDE SEQUENCE [LARGE SCALE GENOMIC DNA]</scope>
    <source>
        <strain evidence="1">ZL_2023a</strain>
    </source>
</reference>
<sequence length="109" mass="11441">VKLCGDLGLANADCIAQEGRIRKCQQTIMQGAQGPAIINASADCFQSVTGINIPAAARADPRAFTAIVEEALQTNRRSVCGNTLRLLTCFSAATNINQLMSNCLAGSNK</sequence>
<feature type="non-terminal residue" evidence="1">
    <location>
        <position position="1"/>
    </location>
</feature>
<comment type="caution">
    <text evidence="1">The sequence shown here is derived from an EMBL/GenBank/DDBJ whole genome shotgun (WGS) entry which is preliminary data.</text>
</comment>
<dbReference type="Proteomes" id="UP001445076">
    <property type="component" value="Unassembled WGS sequence"/>
</dbReference>
<evidence type="ECO:0000313" key="1">
    <source>
        <dbReference type="EMBL" id="KAK8728606.1"/>
    </source>
</evidence>
<dbReference type="EMBL" id="JARKIK010000071">
    <property type="protein sequence ID" value="KAK8728607.1"/>
    <property type="molecule type" value="Genomic_DNA"/>
</dbReference>
<protein>
    <submittedName>
        <fullName evidence="1">Uncharacterized protein</fullName>
    </submittedName>
</protein>
<proteinExistence type="predicted"/>
<gene>
    <name evidence="1" type="ORF">OTU49_009042</name>
</gene>
<reference evidence="1" key="2">
    <citation type="submission" date="2024-01" db="EMBL/GenBank/DDBJ databases">
        <authorList>
            <person name="He J."/>
            <person name="Wang M."/>
            <person name="Zheng J."/>
            <person name="Liu Z."/>
        </authorList>
    </citation>
    <scope>NUCLEOTIDE SEQUENCE</scope>
    <source>
        <strain evidence="1">ZL_2023a</strain>
        <tissue evidence="1">Muscle</tissue>
    </source>
</reference>
<dbReference type="EMBL" id="JARKIK010000071">
    <property type="protein sequence ID" value="KAK8728606.1"/>
    <property type="molecule type" value="Genomic_DNA"/>
</dbReference>
<accession>A0AAW0WB52</accession>
<keyword evidence="2" id="KW-1185">Reference proteome</keyword>
<evidence type="ECO:0000313" key="2">
    <source>
        <dbReference type="Proteomes" id="UP001445076"/>
    </source>
</evidence>
<organism evidence="1 2">
    <name type="scientific">Cherax quadricarinatus</name>
    <name type="common">Australian red claw crayfish</name>
    <dbReference type="NCBI Taxonomy" id="27406"/>
    <lineage>
        <taxon>Eukaryota</taxon>
        <taxon>Metazoa</taxon>
        <taxon>Ecdysozoa</taxon>
        <taxon>Arthropoda</taxon>
        <taxon>Crustacea</taxon>
        <taxon>Multicrustacea</taxon>
        <taxon>Malacostraca</taxon>
        <taxon>Eumalacostraca</taxon>
        <taxon>Eucarida</taxon>
        <taxon>Decapoda</taxon>
        <taxon>Pleocyemata</taxon>
        <taxon>Astacidea</taxon>
        <taxon>Parastacoidea</taxon>
        <taxon>Parastacidae</taxon>
        <taxon>Cherax</taxon>
    </lineage>
</organism>